<keyword evidence="2" id="KW-1185">Reference proteome</keyword>
<dbReference type="Proteomes" id="UP000267606">
    <property type="component" value="Unassembled WGS sequence"/>
</dbReference>
<protein>
    <submittedName>
        <fullName evidence="1 3">Uncharacterized protein</fullName>
    </submittedName>
</protein>
<evidence type="ECO:0000313" key="3">
    <source>
        <dbReference type="WBParaSite" id="OFLC_0000013001-mRNA-1"/>
    </source>
</evidence>
<name>A0A183GY21_9BILA</name>
<sequence>MNRNTVHSHYHNNCRIQRDSLTKLNLSVLYLIRHSFHRTQFTSDCQKEQFRPHN</sequence>
<evidence type="ECO:0000313" key="2">
    <source>
        <dbReference type="Proteomes" id="UP000267606"/>
    </source>
</evidence>
<dbReference type="AlphaFoldDB" id="A0A183GY21"/>
<gene>
    <name evidence="1" type="ORF">OFLC_LOCUS131</name>
</gene>
<reference evidence="3" key="1">
    <citation type="submission" date="2016-06" db="UniProtKB">
        <authorList>
            <consortium name="WormBaseParasite"/>
        </authorList>
    </citation>
    <scope>IDENTIFICATION</scope>
</reference>
<proteinExistence type="predicted"/>
<evidence type="ECO:0000313" key="1">
    <source>
        <dbReference type="EMBL" id="VDO24659.1"/>
    </source>
</evidence>
<dbReference type="WBParaSite" id="OFLC_0000013001-mRNA-1">
    <property type="protein sequence ID" value="OFLC_0000013001-mRNA-1"/>
    <property type="gene ID" value="OFLC_0000013001"/>
</dbReference>
<reference evidence="1 2" key="2">
    <citation type="submission" date="2018-11" db="EMBL/GenBank/DDBJ databases">
        <authorList>
            <consortium name="Pathogen Informatics"/>
        </authorList>
    </citation>
    <scope>NUCLEOTIDE SEQUENCE [LARGE SCALE GENOMIC DNA]</scope>
</reference>
<dbReference type="EMBL" id="UZAJ01000032">
    <property type="protein sequence ID" value="VDO24659.1"/>
    <property type="molecule type" value="Genomic_DNA"/>
</dbReference>
<organism evidence="3">
    <name type="scientific">Onchocerca flexuosa</name>
    <dbReference type="NCBI Taxonomy" id="387005"/>
    <lineage>
        <taxon>Eukaryota</taxon>
        <taxon>Metazoa</taxon>
        <taxon>Ecdysozoa</taxon>
        <taxon>Nematoda</taxon>
        <taxon>Chromadorea</taxon>
        <taxon>Rhabditida</taxon>
        <taxon>Spirurina</taxon>
        <taxon>Spiruromorpha</taxon>
        <taxon>Filarioidea</taxon>
        <taxon>Onchocercidae</taxon>
        <taxon>Onchocerca</taxon>
    </lineage>
</organism>
<accession>A0A183GY21</accession>